<sequence>MITAKIYGIHAGDYNFRYVGYTVRPLEDRLHQHKTTAPSTHTKMGNWLKKHPNARIEEIETVQGSVQDIWAAEIKWIAILDTQRNGMNGTGGGGGRLGQPHTDSTRELIRIAAKARGNTITPATRLKMNESLRHRVFTEEHRRKLSEKSKGRKLPVEARRKMSEAKIGKPAPNRGIPHSETTKQNMKLAAAKQYACADCGFVSGPHKMGHHLRKENHSKRLEHL</sequence>
<evidence type="ECO:0000259" key="2">
    <source>
        <dbReference type="SMART" id="SM00496"/>
    </source>
</evidence>
<keyword evidence="3" id="KW-0540">Nuclease</keyword>
<feature type="region of interest" description="Disordered" evidence="1">
    <location>
        <begin position="141"/>
        <end position="179"/>
    </location>
</feature>
<gene>
    <name evidence="3" type="primary">69</name>
    <name evidence="3" type="ORF">SEA_SIXAMA_69</name>
</gene>
<proteinExistence type="predicted"/>
<keyword evidence="3" id="KW-0378">Hydrolase</keyword>
<feature type="domain" description="Nuclease associated modular" evidence="2">
    <location>
        <begin position="97"/>
        <end position="113"/>
    </location>
</feature>
<dbReference type="EMBL" id="MN484601">
    <property type="protein sequence ID" value="QGF20248.1"/>
    <property type="molecule type" value="Genomic_DNA"/>
</dbReference>
<evidence type="ECO:0000313" key="4">
    <source>
        <dbReference type="Proteomes" id="UP000400849"/>
    </source>
</evidence>
<dbReference type="GO" id="GO:0003677">
    <property type="term" value="F:DNA binding"/>
    <property type="evidence" value="ECO:0007669"/>
    <property type="project" value="InterPro"/>
</dbReference>
<feature type="domain" description="Nuclease associated modular" evidence="2">
    <location>
        <begin position="174"/>
        <end position="190"/>
    </location>
</feature>
<keyword evidence="3" id="KW-0255">Endonuclease</keyword>
<feature type="domain" description="Nuclease associated modular" evidence="2">
    <location>
        <begin position="116"/>
        <end position="132"/>
    </location>
</feature>
<dbReference type="RefSeq" id="YP_010648778.1">
    <property type="nucleotide sequence ID" value="NC_070762.1"/>
</dbReference>
<dbReference type="SUPFAM" id="SSF82771">
    <property type="entry name" value="GIY-YIG endonuclease"/>
    <property type="match status" value="1"/>
</dbReference>
<dbReference type="InterPro" id="IPR035901">
    <property type="entry name" value="GIY-YIG_endonuc_sf"/>
</dbReference>
<dbReference type="GO" id="GO:0004519">
    <property type="term" value="F:endonuclease activity"/>
    <property type="evidence" value="ECO:0007669"/>
    <property type="project" value="UniProtKB-KW"/>
</dbReference>
<feature type="domain" description="Nuclease associated modular" evidence="2">
    <location>
        <begin position="150"/>
        <end position="166"/>
    </location>
</feature>
<organism evidence="3 4">
    <name type="scientific">Gordonia phage Sixama</name>
    <dbReference type="NCBI Taxonomy" id="2653271"/>
    <lineage>
        <taxon>Viruses</taxon>
        <taxon>Duplodnaviria</taxon>
        <taxon>Heunggongvirae</taxon>
        <taxon>Uroviricota</taxon>
        <taxon>Caudoviricetes</taxon>
        <taxon>Sixamavirus</taxon>
        <taxon>Sixamavirus sixama</taxon>
    </lineage>
</organism>
<feature type="compositionally biased region" description="Basic and acidic residues" evidence="1">
    <location>
        <begin position="141"/>
        <end position="167"/>
    </location>
</feature>
<dbReference type="KEGG" id="vg:77924237"/>
<feature type="domain" description="Nuclease associated modular" evidence="2">
    <location>
        <begin position="133"/>
        <end position="149"/>
    </location>
</feature>
<dbReference type="GeneID" id="77924237"/>
<evidence type="ECO:0000256" key="1">
    <source>
        <dbReference type="SAM" id="MobiDB-lite"/>
    </source>
</evidence>
<dbReference type="SMART" id="SM00496">
    <property type="entry name" value="IENR2"/>
    <property type="match status" value="5"/>
</dbReference>
<reference evidence="3 4" key="1">
    <citation type="submission" date="2019-09" db="EMBL/GenBank/DDBJ databases">
        <authorList>
            <person name="Christie C.A."/>
            <person name="Diallo A.S."/>
            <person name="Dixon Z."/>
            <person name="McIntosh P.M."/>
            <person name="Murthy K.H."/>
            <person name="Rosen M.G."/>
            <person name="Simpson L.M."/>
            <person name="Koustas K."/>
            <person name="Fogarty M.P."/>
            <person name="Molloy S.D."/>
            <person name="Garlena R.A."/>
            <person name="Russell D.A."/>
            <person name="Pope W.H."/>
            <person name="Jacobs-Sera D."/>
            <person name="Hatfull G.F."/>
        </authorList>
    </citation>
    <scope>NUCLEOTIDE SEQUENCE [LARGE SCALE GENOMIC DNA]</scope>
</reference>
<dbReference type="Gene3D" id="3.40.1440.10">
    <property type="entry name" value="GIY-YIG endonuclease"/>
    <property type="match status" value="1"/>
</dbReference>
<accession>A0A5Q2F1U9</accession>
<protein>
    <submittedName>
        <fullName evidence="3">G-I-Y Y-I-G endonuclease</fullName>
    </submittedName>
</protein>
<dbReference type="Proteomes" id="UP000400849">
    <property type="component" value="Segment"/>
</dbReference>
<evidence type="ECO:0000313" key="3">
    <source>
        <dbReference type="EMBL" id="QGF20248.1"/>
    </source>
</evidence>
<dbReference type="Pfam" id="PF07460">
    <property type="entry name" value="NUMOD3"/>
    <property type="match status" value="1"/>
</dbReference>
<dbReference type="InterPro" id="IPR003611">
    <property type="entry name" value="NUMOD3"/>
</dbReference>
<name>A0A5Q2F1U9_9CAUD</name>
<keyword evidence="4" id="KW-1185">Reference proteome</keyword>